<evidence type="ECO:0000256" key="1">
    <source>
        <dbReference type="ARBA" id="ARBA00023015"/>
    </source>
</evidence>
<dbReference type="Pfam" id="PF03449">
    <property type="entry name" value="GreA_GreB_N"/>
    <property type="match status" value="1"/>
</dbReference>
<feature type="domain" description="Transcription elongation factor GreA/GreB N-terminal" evidence="5">
    <location>
        <begin position="8"/>
        <end position="76"/>
    </location>
</feature>
<reference evidence="6 7" key="1">
    <citation type="journal article" date="2015" name="Nature">
        <title>rRNA introns, odd ribosomes, and small enigmatic genomes across a large radiation of phyla.</title>
        <authorList>
            <person name="Brown C.T."/>
            <person name="Hug L.A."/>
            <person name="Thomas B.C."/>
            <person name="Sharon I."/>
            <person name="Castelle C.J."/>
            <person name="Singh A."/>
            <person name="Wilkins M.J."/>
            <person name="Williams K.H."/>
            <person name="Banfield J.F."/>
        </authorList>
    </citation>
    <scope>NUCLEOTIDE SEQUENCE [LARGE SCALE GENOMIC DNA]</scope>
</reference>
<keyword evidence="3" id="KW-0175">Coiled coil</keyword>
<dbReference type="Pfam" id="PF01272">
    <property type="entry name" value="GreA_GreB"/>
    <property type="match status" value="1"/>
</dbReference>
<feature type="coiled-coil region" evidence="3">
    <location>
        <begin position="10"/>
        <end position="37"/>
    </location>
</feature>
<dbReference type="Gene3D" id="1.10.287.180">
    <property type="entry name" value="Transcription elongation factor, GreA/GreB, N-terminal domain"/>
    <property type="match status" value="1"/>
</dbReference>
<dbReference type="GO" id="GO:0032784">
    <property type="term" value="P:regulation of DNA-templated transcription elongation"/>
    <property type="evidence" value="ECO:0007669"/>
    <property type="project" value="InterPro"/>
</dbReference>
<keyword evidence="1" id="KW-0805">Transcription regulation</keyword>
<dbReference type="SUPFAM" id="SSF54534">
    <property type="entry name" value="FKBP-like"/>
    <property type="match status" value="1"/>
</dbReference>
<proteinExistence type="predicted"/>
<dbReference type="EMBL" id="LBOV01000002">
    <property type="protein sequence ID" value="KKP44525.1"/>
    <property type="molecule type" value="Genomic_DNA"/>
</dbReference>
<dbReference type="GO" id="GO:0006354">
    <property type="term" value="P:DNA-templated transcription elongation"/>
    <property type="evidence" value="ECO:0007669"/>
    <property type="project" value="TreeGrafter"/>
</dbReference>
<comment type="caution">
    <text evidence="6">The sequence shown here is derived from an EMBL/GenBank/DDBJ whole genome shotgun (WGS) entry which is preliminary data.</text>
</comment>
<dbReference type="GO" id="GO:0070063">
    <property type="term" value="F:RNA polymerase binding"/>
    <property type="evidence" value="ECO:0007669"/>
    <property type="project" value="InterPro"/>
</dbReference>
<dbReference type="Gene3D" id="3.10.50.30">
    <property type="entry name" value="Transcription elongation factor, GreA/GreB, C-terminal domain"/>
    <property type="match status" value="1"/>
</dbReference>
<protein>
    <submittedName>
        <fullName evidence="6">Transcription elongation factor GreA, transcription elongation factor GreA</fullName>
    </submittedName>
</protein>
<dbReference type="PANTHER" id="PTHR30437">
    <property type="entry name" value="TRANSCRIPTION ELONGATION FACTOR GREA"/>
    <property type="match status" value="1"/>
</dbReference>
<dbReference type="SUPFAM" id="SSF46557">
    <property type="entry name" value="GreA transcript cleavage protein, N-terminal domain"/>
    <property type="match status" value="1"/>
</dbReference>
<keyword evidence="6" id="KW-0251">Elongation factor</keyword>
<evidence type="ECO:0000256" key="2">
    <source>
        <dbReference type="ARBA" id="ARBA00023163"/>
    </source>
</evidence>
<name>A0A0G0C025_9BACT</name>
<keyword evidence="2" id="KW-0804">Transcription</keyword>
<dbReference type="InterPro" id="IPR022691">
    <property type="entry name" value="Tscrpt_elong_fac_GreA/B_N"/>
</dbReference>
<accession>A0A0G0C025</accession>
<keyword evidence="6" id="KW-0648">Protein biosynthesis</keyword>
<evidence type="ECO:0000259" key="5">
    <source>
        <dbReference type="Pfam" id="PF03449"/>
    </source>
</evidence>
<dbReference type="GO" id="GO:0003746">
    <property type="term" value="F:translation elongation factor activity"/>
    <property type="evidence" value="ECO:0007669"/>
    <property type="project" value="UniProtKB-KW"/>
</dbReference>
<dbReference type="PANTHER" id="PTHR30437:SF4">
    <property type="entry name" value="TRANSCRIPTION ELONGATION FACTOR GREA"/>
    <property type="match status" value="1"/>
</dbReference>
<dbReference type="PIRSF" id="PIRSF006092">
    <property type="entry name" value="GreA_GreB"/>
    <property type="match status" value="1"/>
</dbReference>
<evidence type="ECO:0000313" key="6">
    <source>
        <dbReference type="EMBL" id="KKP44525.1"/>
    </source>
</evidence>
<feature type="domain" description="Transcription elongation factor GreA/GreB C-terminal" evidence="4">
    <location>
        <begin position="86"/>
        <end position="155"/>
    </location>
</feature>
<gene>
    <name evidence="6" type="primary">greA</name>
    <name evidence="6" type="ORF">UR34_C0002G0028</name>
</gene>
<evidence type="ECO:0000313" key="7">
    <source>
        <dbReference type="Proteomes" id="UP000034302"/>
    </source>
</evidence>
<dbReference type="InterPro" id="IPR001437">
    <property type="entry name" value="Tscrpt_elong_fac_GreA/B_C"/>
</dbReference>
<dbReference type="Proteomes" id="UP000034302">
    <property type="component" value="Unassembled WGS sequence"/>
</dbReference>
<evidence type="ECO:0000256" key="3">
    <source>
        <dbReference type="SAM" id="Coils"/>
    </source>
</evidence>
<sequence length="156" mass="17737">MENVKPQITVEKKYELIEELKRLYNVVKKEIADRLEQSRKDNLSEDDAQLGVILEEKESVDNRIDEISDILENADIIKDKKNCEPGKIEIGSVVKLKQGDKVLDIKLVSSLEADPLKNYLSDKSPLGRKLLKAKIGDTVNVKIRGTETEYKILEVC</sequence>
<evidence type="ECO:0000259" key="4">
    <source>
        <dbReference type="Pfam" id="PF01272"/>
    </source>
</evidence>
<dbReference type="InterPro" id="IPR036805">
    <property type="entry name" value="Tscrpt_elong_fac_GreA/B_N_sf"/>
</dbReference>
<dbReference type="InterPro" id="IPR036953">
    <property type="entry name" value="GreA/GreB_C_sf"/>
</dbReference>
<dbReference type="InterPro" id="IPR023459">
    <property type="entry name" value="Tscrpt_elong_fac_GreA/B_fam"/>
</dbReference>
<dbReference type="GO" id="GO:0003677">
    <property type="term" value="F:DNA binding"/>
    <property type="evidence" value="ECO:0007669"/>
    <property type="project" value="InterPro"/>
</dbReference>
<organism evidence="6 7">
    <name type="scientific">candidate division WS6 bacterium GW2011_GWC1_33_20</name>
    <dbReference type="NCBI Taxonomy" id="1619089"/>
    <lineage>
        <taxon>Bacteria</taxon>
        <taxon>Candidatus Dojkabacteria</taxon>
    </lineage>
</organism>
<dbReference type="AlphaFoldDB" id="A0A0G0C025"/>